<dbReference type="PANTHER" id="PTHR33751:SF9">
    <property type="entry name" value="CYTOCHROME C4"/>
    <property type="match status" value="1"/>
</dbReference>
<feature type="binding site" description="axial binding residue" evidence="9">
    <location>
        <position position="215"/>
    </location>
    <ligand>
        <name>heme c</name>
        <dbReference type="ChEBI" id="CHEBI:61717"/>
        <label>2</label>
    </ligand>
    <ligandPart>
        <name>Fe</name>
        <dbReference type="ChEBI" id="CHEBI:18248"/>
    </ligandPart>
</feature>
<dbReference type="AlphaFoldDB" id="A0A370X717"/>
<dbReference type="GO" id="GO:0042597">
    <property type="term" value="C:periplasmic space"/>
    <property type="evidence" value="ECO:0007669"/>
    <property type="project" value="UniProtKB-SubCell"/>
</dbReference>
<evidence type="ECO:0000259" key="10">
    <source>
        <dbReference type="PROSITE" id="PS51007"/>
    </source>
</evidence>
<keyword evidence="12" id="KW-1185">Reference proteome</keyword>
<dbReference type="Proteomes" id="UP000255334">
    <property type="component" value="Unassembled WGS sequence"/>
</dbReference>
<evidence type="ECO:0000256" key="9">
    <source>
        <dbReference type="PIRSR" id="PIRSR000005-2"/>
    </source>
</evidence>
<evidence type="ECO:0000313" key="11">
    <source>
        <dbReference type="EMBL" id="RDS83995.1"/>
    </source>
</evidence>
<dbReference type="Gene3D" id="1.10.760.10">
    <property type="entry name" value="Cytochrome c-like domain"/>
    <property type="match status" value="2"/>
</dbReference>
<dbReference type="RefSeq" id="WP_115477797.1">
    <property type="nucleotide sequence ID" value="NZ_QRBF01000003.1"/>
</dbReference>
<keyword evidence="2" id="KW-0813">Transport</keyword>
<feature type="domain" description="Cytochrome c" evidence="10">
    <location>
        <begin position="148"/>
        <end position="238"/>
    </location>
</feature>
<keyword evidence="4 9" id="KW-0479">Metal-binding</keyword>
<dbReference type="SUPFAM" id="SSF46626">
    <property type="entry name" value="Cytochrome c"/>
    <property type="match status" value="2"/>
</dbReference>
<keyword evidence="7 9" id="KW-0408">Iron</keyword>
<dbReference type="InterPro" id="IPR009056">
    <property type="entry name" value="Cyt_c-like_dom"/>
</dbReference>
<evidence type="ECO:0000256" key="1">
    <source>
        <dbReference type="ARBA" id="ARBA00004418"/>
    </source>
</evidence>
<gene>
    <name evidence="11" type="ORF">DWU99_09425</name>
</gene>
<feature type="binding site" description="covalent" evidence="8">
    <location>
        <position position="168"/>
    </location>
    <ligand>
        <name>heme c</name>
        <dbReference type="ChEBI" id="CHEBI:61717"/>
        <label>2</label>
    </ligand>
</feature>
<comment type="subcellular location">
    <subcellularLocation>
        <location evidence="1">Periplasm</location>
    </subcellularLocation>
</comment>
<feature type="binding site" description="axial binding residue" evidence="9">
    <location>
        <position position="172"/>
    </location>
    <ligand>
        <name>heme c</name>
        <dbReference type="ChEBI" id="CHEBI:61717"/>
        <label>2</label>
    </ligand>
    <ligandPart>
        <name>Fe</name>
        <dbReference type="ChEBI" id="CHEBI:18248"/>
    </ligandPart>
</feature>
<dbReference type="InterPro" id="IPR024167">
    <property type="entry name" value="Cytochrome_c4-like"/>
</dbReference>
<dbReference type="GO" id="GO:0009055">
    <property type="term" value="F:electron transfer activity"/>
    <property type="evidence" value="ECO:0007669"/>
    <property type="project" value="InterPro"/>
</dbReference>
<dbReference type="OrthoDB" id="9773456at2"/>
<dbReference type="InterPro" id="IPR036909">
    <property type="entry name" value="Cyt_c-like_dom_sf"/>
</dbReference>
<name>A0A370X717_9GAMM</name>
<evidence type="ECO:0000256" key="4">
    <source>
        <dbReference type="ARBA" id="ARBA00022723"/>
    </source>
</evidence>
<proteinExistence type="predicted"/>
<evidence type="ECO:0000256" key="5">
    <source>
        <dbReference type="ARBA" id="ARBA00022764"/>
    </source>
</evidence>
<dbReference type="PIRSF" id="PIRSF000005">
    <property type="entry name" value="Cytochrome_c4"/>
    <property type="match status" value="1"/>
</dbReference>
<dbReference type="GO" id="GO:0005506">
    <property type="term" value="F:iron ion binding"/>
    <property type="evidence" value="ECO:0007669"/>
    <property type="project" value="InterPro"/>
</dbReference>
<sequence>MSATLHRICAKVSSAGFALESSPANLAWWRCAMPFWLICLVALSFPLSASANPPATSAPRTAPASVAVCTGCHGPQGAGSAAGMPRIAGMDPRYLAHALAMFKAGTRSSDIMQPIARTLSDADIDALSTYFSSQHPALAASQQAPSPQLITAGRTLAMHGDSNGVAACFACHGPGGTGNGQRFPSIAGEPAAFVVNRLHEFQARARAGNVKPGSMTEVASRLTDAEIREASAYLSVTSP</sequence>
<evidence type="ECO:0000256" key="6">
    <source>
        <dbReference type="ARBA" id="ARBA00022982"/>
    </source>
</evidence>
<feature type="binding site" description="covalent" evidence="8">
    <location>
        <position position="69"/>
    </location>
    <ligand>
        <name>heme c</name>
        <dbReference type="ChEBI" id="CHEBI:61717"/>
        <label>1</label>
    </ligand>
</feature>
<feature type="binding site" description="covalent" evidence="8">
    <location>
        <position position="171"/>
    </location>
    <ligand>
        <name>heme c</name>
        <dbReference type="ChEBI" id="CHEBI:61717"/>
        <label>2</label>
    </ligand>
</feature>
<accession>A0A370X717</accession>
<dbReference type="EMBL" id="QRBF01000003">
    <property type="protein sequence ID" value="RDS83995.1"/>
    <property type="molecule type" value="Genomic_DNA"/>
</dbReference>
<feature type="domain" description="Cytochrome c" evidence="10">
    <location>
        <begin position="48"/>
        <end position="135"/>
    </location>
</feature>
<dbReference type="PROSITE" id="PS51007">
    <property type="entry name" value="CYTC"/>
    <property type="match status" value="2"/>
</dbReference>
<dbReference type="GO" id="GO:0020037">
    <property type="term" value="F:heme binding"/>
    <property type="evidence" value="ECO:0007669"/>
    <property type="project" value="InterPro"/>
</dbReference>
<evidence type="ECO:0000256" key="3">
    <source>
        <dbReference type="ARBA" id="ARBA00022617"/>
    </source>
</evidence>
<keyword evidence="6" id="KW-0249">Electron transport</keyword>
<comment type="caution">
    <text evidence="11">The sequence shown here is derived from an EMBL/GenBank/DDBJ whole genome shotgun (WGS) entry which is preliminary data.</text>
</comment>
<feature type="binding site" description="axial binding residue" evidence="9">
    <location>
        <position position="112"/>
    </location>
    <ligand>
        <name>heme c</name>
        <dbReference type="ChEBI" id="CHEBI:61717"/>
        <label>1</label>
    </ligand>
    <ligandPart>
        <name>Fe</name>
        <dbReference type="ChEBI" id="CHEBI:18248"/>
    </ligandPart>
</feature>
<feature type="binding site" description="covalent" evidence="8">
    <location>
        <position position="72"/>
    </location>
    <ligand>
        <name>heme c</name>
        <dbReference type="ChEBI" id="CHEBI:61717"/>
        <label>1</label>
    </ligand>
</feature>
<evidence type="ECO:0000313" key="12">
    <source>
        <dbReference type="Proteomes" id="UP000255334"/>
    </source>
</evidence>
<evidence type="ECO:0000256" key="8">
    <source>
        <dbReference type="PIRSR" id="PIRSR000005-1"/>
    </source>
</evidence>
<evidence type="ECO:0000256" key="7">
    <source>
        <dbReference type="ARBA" id="ARBA00023004"/>
    </source>
</evidence>
<protein>
    <submittedName>
        <fullName evidence="11">Cytochrome c4</fullName>
    </submittedName>
</protein>
<dbReference type="Pfam" id="PF00034">
    <property type="entry name" value="Cytochrom_C"/>
    <property type="match status" value="1"/>
</dbReference>
<dbReference type="Pfam" id="PF13442">
    <property type="entry name" value="Cytochrome_CBB3"/>
    <property type="match status" value="1"/>
</dbReference>
<dbReference type="PANTHER" id="PTHR33751">
    <property type="entry name" value="CBB3-TYPE CYTOCHROME C OXIDASE SUBUNIT FIXP"/>
    <property type="match status" value="1"/>
</dbReference>
<keyword evidence="3 8" id="KW-0349">Heme</keyword>
<comment type="PTM">
    <text evidence="8">Binds 2 heme c groups covalently per subunit.</text>
</comment>
<organism evidence="11 12">
    <name type="scientific">Dyella psychrodurans</name>
    <dbReference type="NCBI Taxonomy" id="1927960"/>
    <lineage>
        <taxon>Bacteria</taxon>
        <taxon>Pseudomonadati</taxon>
        <taxon>Pseudomonadota</taxon>
        <taxon>Gammaproteobacteria</taxon>
        <taxon>Lysobacterales</taxon>
        <taxon>Rhodanobacteraceae</taxon>
        <taxon>Dyella</taxon>
    </lineage>
</organism>
<feature type="binding site" description="axial binding residue" evidence="9">
    <location>
        <position position="73"/>
    </location>
    <ligand>
        <name>heme c</name>
        <dbReference type="ChEBI" id="CHEBI:61717"/>
        <label>1</label>
    </ligand>
    <ligandPart>
        <name>Fe</name>
        <dbReference type="ChEBI" id="CHEBI:18248"/>
    </ligandPart>
</feature>
<dbReference type="InterPro" id="IPR050597">
    <property type="entry name" value="Cytochrome_c_Oxidase_Subunit"/>
</dbReference>
<evidence type="ECO:0000256" key="2">
    <source>
        <dbReference type="ARBA" id="ARBA00022448"/>
    </source>
</evidence>
<reference evidence="11 12" key="1">
    <citation type="submission" date="2018-07" db="EMBL/GenBank/DDBJ databases">
        <title>Dyella monticola sp. nov. and Dyella psychrodurans sp. nov. isolated from monsoon evergreen broad-leaved forest soil of Dinghu Mountain, China.</title>
        <authorList>
            <person name="Gao Z."/>
            <person name="Qiu L."/>
        </authorList>
    </citation>
    <scope>NUCLEOTIDE SEQUENCE [LARGE SCALE GENOMIC DNA]</scope>
    <source>
        <strain evidence="11 12">4MSK11</strain>
    </source>
</reference>
<keyword evidence="5" id="KW-0574">Periplasm</keyword>